<name>A0ABD1F5E4_HYPHA</name>
<dbReference type="SMART" id="SM00209">
    <property type="entry name" value="TSP1"/>
    <property type="match status" value="6"/>
</dbReference>
<evidence type="ECO:0000313" key="7">
    <source>
        <dbReference type="EMBL" id="KAL1512822.1"/>
    </source>
</evidence>
<feature type="domain" description="PLAC" evidence="6">
    <location>
        <begin position="617"/>
        <end position="654"/>
    </location>
</feature>
<keyword evidence="4" id="KW-0677">Repeat</keyword>
<dbReference type="Proteomes" id="UP001566132">
    <property type="component" value="Unassembled WGS sequence"/>
</dbReference>
<keyword evidence="3 5" id="KW-0732">Signal</keyword>
<accession>A0ABD1F5E4</accession>
<keyword evidence="2" id="KW-0964">Secreted</keyword>
<dbReference type="InterPro" id="IPR010294">
    <property type="entry name" value="ADAMTS_spacer1"/>
</dbReference>
<evidence type="ECO:0000256" key="5">
    <source>
        <dbReference type="SAM" id="SignalP"/>
    </source>
</evidence>
<reference evidence="7 8" key="1">
    <citation type="submission" date="2024-05" db="EMBL/GenBank/DDBJ databases">
        <title>Genetic variation in Jamaican populations of the coffee berry borer (Hypothenemus hampei).</title>
        <authorList>
            <person name="Errbii M."/>
            <person name="Myrie A."/>
        </authorList>
    </citation>
    <scope>NUCLEOTIDE SEQUENCE [LARGE SCALE GENOMIC DNA]</scope>
    <source>
        <strain evidence="7">JA-Hopewell-2020-01-JO</strain>
        <tissue evidence="7">Whole body</tissue>
    </source>
</reference>
<comment type="subcellular location">
    <subcellularLocation>
        <location evidence="1">Secreted</location>
    </subcellularLocation>
</comment>
<feature type="chain" id="PRO_5044888192" description="PLAC domain-containing protein" evidence="5">
    <location>
        <begin position="20"/>
        <end position="658"/>
    </location>
</feature>
<dbReference type="PROSITE" id="PS50900">
    <property type="entry name" value="PLAC"/>
    <property type="match status" value="1"/>
</dbReference>
<feature type="signal peptide" evidence="5">
    <location>
        <begin position="1"/>
        <end position="19"/>
    </location>
</feature>
<dbReference type="Gene3D" id="2.60.120.830">
    <property type="match status" value="1"/>
</dbReference>
<dbReference type="Gene3D" id="2.20.100.10">
    <property type="entry name" value="Thrombospondin type-1 (TSP1) repeat"/>
    <property type="match status" value="5"/>
</dbReference>
<dbReference type="Pfam" id="PF05986">
    <property type="entry name" value="ADAMTS_spacer1"/>
    <property type="match status" value="1"/>
</dbReference>
<evidence type="ECO:0000256" key="1">
    <source>
        <dbReference type="ARBA" id="ARBA00004613"/>
    </source>
</evidence>
<dbReference type="InterPro" id="IPR000884">
    <property type="entry name" value="TSP1_rpt"/>
</dbReference>
<dbReference type="PANTHER" id="PTHR13723:SF316">
    <property type="entry name" value="LONELY HEART, ISOFORM A"/>
    <property type="match status" value="1"/>
</dbReference>
<proteinExistence type="predicted"/>
<gene>
    <name evidence="7" type="ORF">ABEB36_002345</name>
</gene>
<sequence length="658" mass="72812">MLSAVQLFLLLFAISNVNAQGVVGGSDENEHQCLACLRGACRTINGIYTRPDLPPGYSLVAQIPAGSCGIQVQQIKHTRNVLALKLSDNSSYILNGDWKFGVSKSVEAAGTKIVYVKQDGTNLESILAAGPLLVPLDIMIINYQANPGVKYRYSLPLDDVPIIAPPLIKRPTPSDLLTIEPNKFDQTSNINSSIFYNQRDDPKPSVIYPGHRRTRLRRKNFHWKVTGLTPCTKSCGGGTQNYIRSCYRILSPTHQVVTNEKRCAHLDPPALTAIPCNVEPCNSAYWDGAWAQCSVSCGEGFQQFISQCKKEVNGKVIVVSDAQCEHDKPAPQSRACQERECSGAFNGLTDNELPLSVQHSNRKEWTVSGWSQCSATCGTGHRTRSVICPSGQCHPENRPAHAEYCHNGPCDTQKLDTSSSQPKVSISSSHPDHEKSSWLVTEWSHCSEQCGLGNQTRFALCEHDSCSANSKPETSRACSSEKHCDGQWFAGPWGECSNSCSGPAKQRREVLCIAKIRGVPHITNEMVCPVISKPYEEQSCLGSCPSQWFTSDWGKCEGNCPSGIQRREVKCLDIDKRPSNRCPEDKVPLGKRPCACEVHRESRDSFNFKLAQDDDPLDRSCVDRIQKCRLAVQARLCNYPYYTKNCCDSCKRAQQDQD</sequence>
<dbReference type="GO" id="GO:0005576">
    <property type="term" value="C:extracellular region"/>
    <property type="evidence" value="ECO:0007669"/>
    <property type="project" value="UniProtKB-SubCell"/>
</dbReference>
<keyword evidence="8" id="KW-1185">Reference proteome</keyword>
<evidence type="ECO:0000256" key="2">
    <source>
        <dbReference type="ARBA" id="ARBA00022525"/>
    </source>
</evidence>
<dbReference type="AlphaFoldDB" id="A0ABD1F5E4"/>
<dbReference type="InterPro" id="IPR050439">
    <property type="entry name" value="ADAMTS_ADAMTS-like"/>
</dbReference>
<dbReference type="Pfam" id="PF08686">
    <property type="entry name" value="PLAC"/>
    <property type="match status" value="1"/>
</dbReference>
<dbReference type="InterPro" id="IPR010909">
    <property type="entry name" value="PLAC"/>
</dbReference>
<dbReference type="PANTHER" id="PTHR13723">
    <property type="entry name" value="ADAMTS A DISINTEGRIN AND METALLOPROTEASE WITH THROMBOSPONDIN MOTIFS PROTEASE"/>
    <property type="match status" value="1"/>
</dbReference>
<evidence type="ECO:0000256" key="3">
    <source>
        <dbReference type="ARBA" id="ARBA00022729"/>
    </source>
</evidence>
<dbReference type="PROSITE" id="PS50092">
    <property type="entry name" value="TSP1"/>
    <property type="match status" value="5"/>
</dbReference>
<dbReference type="InterPro" id="IPR036383">
    <property type="entry name" value="TSP1_rpt_sf"/>
</dbReference>
<comment type="caution">
    <text evidence="7">The sequence shown here is derived from an EMBL/GenBank/DDBJ whole genome shotgun (WGS) entry which is preliminary data.</text>
</comment>
<organism evidence="7 8">
    <name type="scientific">Hypothenemus hampei</name>
    <name type="common">Coffee berry borer</name>
    <dbReference type="NCBI Taxonomy" id="57062"/>
    <lineage>
        <taxon>Eukaryota</taxon>
        <taxon>Metazoa</taxon>
        <taxon>Ecdysozoa</taxon>
        <taxon>Arthropoda</taxon>
        <taxon>Hexapoda</taxon>
        <taxon>Insecta</taxon>
        <taxon>Pterygota</taxon>
        <taxon>Neoptera</taxon>
        <taxon>Endopterygota</taxon>
        <taxon>Coleoptera</taxon>
        <taxon>Polyphaga</taxon>
        <taxon>Cucujiformia</taxon>
        <taxon>Curculionidae</taxon>
        <taxon>Scolytinae</taxon>
        <taxon>Hypothenemus</taxon>
    </lineage>
</organism>
<evidence type="ECO:0000259" key="6">
    <source>
        <dbReference type="PROSITE" id="PS50900"/>
    </source>
</evidence>
<protein>
    <recommendedName>
        <fullName evidence="6">PLAC domain-containing protein</fullName>
    </recommendedName>
</protein>
<evidence type="ECO:0000256" key="4">
    <source>
        <dbReference type="ARBA" id="ARBA00022737"/>
    </source>
</evidence>
<evidence type="ECO:0000313" key="8">
    <source>
        <dbReference type="Proteomes" id="UP001566132"/>
    </source>
</evidence>
<dbReference type="Pfam" id="PF19030">
    <property type="entry name" value="TSP1_ADAMTS"/>
    <property type="match status" value="5"/>
</dbReference>
<dbReference type="EMBL" id="JBDJPC010000002">
    <property type="protein sequence ID" value="KAL1512822.1"/>
    <property type="molecule type" value="Genomic_DNA"/>
</dbReference>
<dbReference type="SUPFAM" id="SSF82895">
    <property type="entry name" value="TSP-1 type 1 repeat"/>
    <property type="match status" value="6"/>
</dbReference>